<keyword evidence="2" id="KW-1185">Reference proteome</keyword>
<organism evidence="1 2">
    <name type="scientific">Tanacetum coccineum</name>
    <dbReference type="NCBI Taxonomy" id="301880"/>
    <lineage>
        <taxon>Eukaryota</taxon>
        <taxon>Viridiplantae</taxon>
        <taxon>Streptophyta</taxon>
        <taxon>Embryophyta</taxon>
        <taxon>Tracheophyta</taxon>
        <taxon>Spermatophyta</taxon>
        <taxon>Magnoliopsida</taxon>
        <taxon>eudicotyledons</taxon>
        <taxon>Gunneridae</taxon>
        <taxon>Pentapetalae</taxon>
        <taxon>asterids</taxon>
        <taxon>campanulids</taxon>
        <taxon>Asterales</taxon>
        <taxon>Asteraceae</taxon>
        <taxon>Asteroideae</taxon>
        <taxon>Anthemideae</taxon>
        <taxon>Anthemidinae</taxon>
        <taxon>Tanacetum</taxon>
    </lineage>
</organism>
<dbReference type="EMBL" id="BQNB010019348">
    <property type="protein sequence ID" value="GJT84331.1"/>
    <property type="molecule type" value="Genomic_DNA"/>
</dbReference>
<dbReference type="PANTHER" id="PTHR47150">
    <property type="entry name" value="OS12G0169200 PROTEIN"/>
    <property type="match status" value="1"/>
</dbReference>
<dbReference type="PANTHER" id="PTHR47150:SF5">
    <property type="entry name" value="OS07G0546750 PROTEIN"/>
    <property type="match status" value="1"/>
</dbReference>
<dbReference type="Pfam" id="PF04827">
    <property type="entry name" value="Plant_tran"/>
    <property type="match status" value="1"/>
</dbReference>
<gene>
    <name evidence="1" type="ORF">Tco_1058673</name>
</gene>
<evidence type="ECO:0000313" key="1">
    <source>
        <dbReference type="EMBL" id="GJT84331.1"/>
    </source>
</evidence>
<sequence>MSYELFFGSFSDNKDEVNSELAFFTDACTSAIEASKPKRTRNQVPRDRYGAHDRLVAAYFSEHPQYEEATFRMRFRMSRRLFTRMVQEISDHYPYFQVHPDFTGRIGISVLVKCTSAICQMTYDTVPDALYEYPQMGATTPRDNLVHFCNAVMELYGHEYLRQPTYTDMEKLYVYHEENHGFPGMIRSIDCTDWPWENCPHAFKAQFCRGDHGSDPFILLEALASQDLWIWHAIFGVSRMNNDVNVLRQSPIFNDLKIGKAPDIPFVANDVAYSRGY</sequence>
<proteinExistence type="predicted"/>
<name>A0ABQ5H8Z7_9ASTR</name>
<accession>A0ABQ5H8Z7</accession>
<dbReference type="InterPro" id="IPR006912">
    <property type="entry name" value="Harbinger_derived_prot"/>
</dbReference>
<evidence type="ECO:0000313" key="2">
    <source>
        <dbReference type="Proteomes" id="UP001151760"/>
    </source>
</evidence>
<dbReference type="Proteomes" id="UP001151760">
    <property type="component" value="Unassembled WGS sequence"/>
</dbReference>
<reference evidence="1" key="1">
    <citation type="journal article" date="2022" name="Int. J. Mol. Sci.">
        <title>Draft Genome of Tanacetum Coccineum: Genomic Comparison of Closely Related Tanacetum-Family Plants.</title>
        <authorList>
            <person name="Yamashiro T."/>
            <person name="Shiraishi A."/>
            <person name="Nakayama K."/>
            <person name="Satake H."/>
        </authorList>
    </citation>
    <scope>NUCLEOTIDE SEQUENCE</scope>
</reference>
<protein>
    <submittedName>
        <fullName evidence="1">Nuclease HARBI1</fullName>
    </submittedName>
</protein>
<reference evidence="1" key="2">
    <citation type="submission" date="2022-01" db="EMBL/GenBank/DDBJ databases">
        <authorList>
            <person name="Yamashiro T."/>
            <person name="Shiraishi A."/>
            <person name="Satake H."/>
            <person name="Nakayama K."/>
        </authorList>
    </citation>
    <scope>NUCLEOTIDE SEQUENCE</scope>
</reference>
<comment type="caution">
    <text evidence="1">The sequence shown here is derived from an EMBL/GenBank/DDBJ whole genome shotgun (WGS) entry which is preliminary data.</text>
</comment>